<evidence type="ECO:0000259" key="8">
    <source>
        <dbReference type="PROSITE" id="PS50110"/>
    </source>
</evidence>
<name>A0A432VRH1_9GAMM</name>
<dbReference type="GO" id="GO:0000976">
    <property type="term" value="F:transcription cis-regulatory region binding"/>
    <property type="evidence" value="ECO:0007669"/>
    <property type="project" value="TreeGrafter"/>
</dbReference>
<evidence type="ECO:0000256" key="1">
    <source>
        <dbReference type="ARBA" id="ARBA00022553"/>
    </source>
</evidence>
<organism evidence="10 11">
    <name type="scientific">Aliidiomarina haloalkalitolerans</name>
    <dbReference type="NCBI Taxonomy" id="859059"/>
    <lineage>
        <taxon>Bacteria</taxon>
        <taxon>Pseudomonadati</taxon>
        <taxon>Pseudomonadota</taxon>
        <taxon>Gammaproteobacteria</taxon>
        <taxon>Alteromonadales</taxon>
        <taxon>Idiomarinaceae</taxon>
        <taxon>Aliidiomarina</taxon>
    </lineage>
</organism>
<dbReference type="SMART" id="SM00862">
    <property type="entry name" value="Trans_reg_C"/>
    <property type="match status" value="1"/>
</dbReference>
<dbReference type="InterPro" id="IPR011006">
    <property type="entry name" value="CheY-like_superfamily"/>
</dbReference>
<dbReference type="Gene3D" id="1.10.10.10">
    <property type="entry name" value="Winged helix-like DNA-binding domain superfamily/Winged helix DNA-binding domain"/>
    <property type="match status" value="1"/>
</dbReference>
<dbReference type="GO" id="GO:0006355">
    <property type="term" value="P:regulation of DNA-templated transcription"/>
    <property type="evidence" value="ECO:0007669"/>
    <property type="project" value="InterPro"/>
</dbReference>
<dbReference type="GO" id="GO:0032993">
    <property type="term" value="C:protein-DNA complex"/>
    <property type="evidence" value="ECO:0007669"/>
    <property type="project" value="TreeGrafter"/>
</dbReference>
<dbReference type="AlphaFoldDB" id="A0A432VRH1"/>
<dbReference type="SUPFAM" id="SSF52172">
    <property type="entry name" value="CheY-like"/>
    <property type="match status" value="1"/>
</dbReference>
<dbReference type="CDD" id="cd00383">
    <property type="entry name" value="trans_reg_C"/>
    <property type="match status" value="1"/>
</dbReference>
<feature type="modified residue" description="4-aspartylphosphate" evidence="6">
    <location>
        <position position="58"/>
    </location>
</feature>
<evidence type="ECO:0000256" key="6">
    <source>
        <dbReference type="PROSITE-ProRule" id="PRU00169"/>
    </source>
</evidence>
<dbReference type="Gene3D" id="6.10.250.690">
    <property type="match status" value="1"/>
</dbReference>
<evidence type="ECO:0000256" key="3">
    <source>
        <dbReference type="ARBA" id="ARBA00023015"/>
    </source>
</evidence>
<dbReference type="SUPFAM" id="SSF46894">
    <property type="entry name" value="C-terminal effector domain of the bipartite response regulators"/>
    <property type="match status" value="1"/>
</dbReference>
<dbReference type="EMBL" id="PIPI01000007">
    <property type="protein sequence ID" value="RUO18907.1"/>
    <property type="molecule type" value="Genomic_DNA"/>
</dbReference>
<proteinExistence type="predicted"/>
<dbReference type="Pfam" id="PF00486">
    <property type="entry name" value="Trans_reg_C"/>
    <property type="match status" value="1"/>
</dbReference>
<dbReference type="Pfam" id="PF00072">
    <property type="entry name" value="Response_reg"/>
    <property type="match status" value="1"/>
</dbReference>
<keyword evidence="2" id="KW-0902">Two-component regulatory system</keyword>
<keyword evidence="4 7" id="KW-0238">DNA-binding</keyword>
<dbReference type="GO" id="GO:0005829">
    <property type="term" value="C:cytosol"/>
    <property type="evidence" value="ECO:0007669"/>
    <property type="project" value="TreeGrafter"/>
</dbReference>
<dbReference type="GO" id="GO:0000156">
    <property type="term" value="F:phosphorelay response regulator activity"/>
    <property type="evidence" value="ECO:0007669"/>
    <property type="project" value="TreeGrafter"/>
</dbReference>
<evidence type="ECO:0000313" key="11">
    <source>
        <dbReference type="Proteomes" id="UP000288212"/>
    </source>
</evidence>
<evidence type="ECO:0000256" key="2">
    <source>
        <dbReference type="ARBA" id="ARBA00023012"/>
    </source>
</evidence>
<gene>
    <name evidence="10" type="ORF">CWE06_09955</name>
</gene>
<feature type="DNA-binding region" description="OmpR/PhoB-type" evidence="7">
    <location>
        <begin position="134"/>
        <end position="233"/>
    </location>
</feature>
<keyword evidence="5" id="KW-0804">Transcription</keyword>
<dbReference type="InterPro" id="IPR001867">
    <property type="entry name" value="OmpR/PhoB-type_DNA-bd"/>
</dbReference>
<comment type="caution">
    <text evidence="10">The sequence shown here is derived from an EMBL/GenBank/DDBJ whole genome shotgun (WGS) entry which is preliminary data.</text>
</comment>
<dbReference type="PROSITE" id="PS51755">
    <property type="entry name" value="OMPR_PHOB"/>
    <property type="match status" value="1"/>
</dbReference>
<sequence length="237" mass="27064">MECVLMSTRILIAEDDTRLANLIKDYLTQQGYQVFWEANGSKVVAAVKNVNPDLIILDVMLPGRDGFELCRQLRPQYPGPILMFTARKHDVDQITGLSIGADDYVVKPVEPQVLVARIEALLRRFQPRDSMENSKALEFGRLKLNAKSRAARFADDEIKLTSHEFDLLWYLAQHAGDLVTRETIHFDVIGREYDGVDRTVDMRVSNIRKKMAEFTGRDDAIKTVWGRGYVFVADAWD</sequence>
<reference evidence="10 11" key="1">
    <citation type="journal article" date="2011" name="Front. Microbiol.">
        <title>Genomic signatures of strain selection and enhancement in Bacillus atrophaeus var. globigii, a historical biowarfare simulant.</title>
        <authorList>
            <person name="Gibbons H.S."/>
            <person name="Broomall S.M."/>
            <person name="McNew L.A."/>
            <person name="Daligault H."/>
            <person name="Chapman C."/>
            <person name="Bruce D."/>
            <person name="Karavis M."/>
            <person name="Krepps M."/>
            <person name="McGregor P.A."/>
            <person name="Hong C."/>
            <person name="Park K.H."/>
            <person name="Akmal A."/>
            <person name="Feldman A."/>
            <person name="Lin J.S."/>
            <person name="Chang W.E."/>
            <person name="Higgs B.W."/>
            <person name="Demirev P."/>
            <person name="Lindquist J."/>
            <person name="Liem A."/>
            <person name="Fochler E."/>
            <person name="Read T.D."/>
            <person name="Tapia R."/>
            <person name="Johnson S."/>
            <person name="Bishop-Lilly K.A."/>
            <person name="Detter C."/>
            <person name="Han C."/>
            <person name="Sozhamannan S."/>
            <person name="Rosenzweig C.N."/>
            <person name="Skowronski E.W."/>
        </authorList>
    </citation>
    <scope>NUCLEOTIDE SEQUENCE [LARGE SCALE GENOMIC DNA]</scope>
    <source>
        <strain evidence="10 11">AK5</strain>
    </source>
</reference>
<dbReference type="InterPro" id="IPR039420">
    <property type="entry name" value="WalR-like"/>
</dbReference>
<dbReference type="Gene3D" id="3.40.50.2300">
    <property type="match status" value="1"/>
</dbReference>
<evidence type="ECO:0000256" key="5">
    <source>
        <dbReference type="ARBA" id="ARBA00023163"/>
    </source>
</evidence>
<evidence type="ECO:0000256" key="4">
    <source>
        <dbReference type="ARBA" id="ARBA00023125"/>
    </source>
</evidence>
<feature type="domain" description="Response regulatory" evidence="8">
    <location>
        <begin position="9"/>
        <end position="122"/>
    </location>
</feature>
<dbReference type="PANTHER" id="PTHR48111:SF47">
    <property type="entry name" value="TRANSCRIPTIONAL REGULATORY PROTEIN RSTA"/>
    <property type="match status" value="1"/>
</dbReference>
<dbReference type="OrthoDB" id="9802426at2"/>
<dbReference type="InterPro" id="IPR016032">
    <property type="entry name" value="Sig_transdc_resp-reg_C-effctor"/>
</dbReference>
<dbReference type="PROSITE" id="PS50110">
    <property type="entry name" value="RESPONSE_REGULATORY"/>
    <property type="match status" value="1"/>
</dbReference>
<dbReference type="PANTHER" id="PTHR48111">
    <property type="entry name" value="REGULATOR OF RPOS"/>
    <property type="match status" value="1"/>
</dbReference>
<evidence type="ECO:0000259" key="9">
    <source>
        <dbReference type="PROSITE" id="PS51755"/>
    </source>
</evidence>
<dbReference type="InterPro" id="IPR036388">
    <property type="entry name" value="WH-like_DNA-bd_sf"/>
</dbReference>
<keyword evidence="1 6" id="KW-0597">Phosphoprotein</keyword>
<dbReference type="SMART" id="SM00448">
    <property type="entry name" value="REC"/>
    <property type="match status" value="1"/>
</dbReference>
<accession>A0A432VRH1</accession>
<dbReference type="InterPro" id="IPR001789">
    <property type="entry name" value="Sig_transdc_resp-reg_receiver"/>
</dbReference>
<evidence type="ECO:0000313" key="10">
    <source>
        <dbReference type="EMBL" id="RUO18907.1"/>
    </source>
</evidence>
<keyword evidence="11" id="KW-1185">Reference proteome</keyword>
<feature type="domain" description="OmpR/PhoB-type" evidence="9">
    <location>
        <begin position="134"/>
        <end position="233"/>
    </location>
</feature>
<protein>
    <submittedName>
        <fullName evidence="10">DNA-binding response regulator</fullName>
    </submittedName>
</protein>
<dbReference type="Proteomes" id="UP000288212">
    <property type="component" value="Unassembled WGS sequence"/>
</dbReference>
<keyword evidence="3" id="KW-0805">Transcription regulation</keyword>
<dbReference type="FunFam" id="3.40.50.2300:FF:000001">
    <property type="entry name" value="DNA-binding response regulator PhoB"/>
    <property type="match status" value="1"/>
</dbReference>
<evidence type="ECO:0000256" key="7">
    <source>
        <dbReference type="PROSITE-ProRule" id="PRU01091"/>
    </source>
</evidence>